<accession>A0ACB8TNM8</accession>
<comment type="caution">
    <text evidence="1">The sequence shown here is derived from an EMBL/GenBank/DDBJ whole genome shotgun (WGS) entry which is preliminary data.</text>
</comment>
<dbReference type="Proteomes" id="UP001055072">
    <property type="component" value="Unassembled WGS sequence"/>
</dbReference>
<organism evidence="1 2">
    <name type="scientific">Irpex rosettiformis</name>
    <dbReference type="NCBI Taxonomy" id="378272"/>
    <lineage>
        <taxon>Eukaryota</taxon>
        <taxon>Fungi</taxon>
        <taxon>Dikarya</taxon>
        <taxon>Basidiomycota</taxon>
        <taxon>Agaricomycotina</taxon>
        <taxon>Agaricomycetes</taxon>
        <taxon>Polyporales</taxon>
        <taxon>Irpicaceae</taxon>
        <taxon>Irpex</taxon>
    </lineage>
</organism>
<proteinExistence type="predicted"/>
<keyword evidence="2" id="KW-1185">Reference proteome</keyword>
<name>A0ACB8TNM8_9APHY</name>
<gene>
    <name evidence="1" type="ORF">BDY19DRAFT_900021</name>
</gene>
<sequence>ALSVYDYWLNFSRERQLIWQHKKSMASVLYVAIRYVNISEALFLTTQAVLFSPASLFSATRTYALFNRDLRVFICVLVLGLLVPINLIVSDLPGVTV</sequence>
<protein>
    <submittedName>
        <fullName evidence="1">Uncharacterized protein</fullName>
    </submittedName>
</protein>
<evidence type="ECO:0000313" key="2">
    <source>
        <dbReference type="Proteomes" id="UP001055072"/>
    </source>
</evidence>
<evidence type="ECO:0000313" key="1">
    <source>
        <dbReference type="EMBL" id="KAI0083616.1"/>
    </source>
</evidence>
<reference evidence="1" key="1">
    <citation type="journal article" date="2021" name="Environ. Microbiol.">
        <title>Gene family expansions and transcriptome signatures uncover fungal adaptations to wood decay.</title>
        <authorList>
            <person name="Hage H."/>
            <person name="Miyauchi S."/>
            <person name="Viragh M."/>
            <person name="Drula E."/>
            <person name="Min B."/>
            <person name="Chaduli D."/>
            <person name="Navarro D."/>
            <person name="Favel A."/>
            <person name="Norest M."/>
            <person name="Lesage-Meessen L."/>
            <person name="Balint B."/>
            <person name="Merenyi Z."/>
            <person name="de Eugenio L."/>
            <person name="Morin E."/>
            <person name="Martinez A.T."/>
            <person name="Baldrian P."/>
            <person name="Stursova M."/>
            <person name="Martinez M.J."/>
            <person name="Novotny C."/>
            <person name="Magnuson J.K."/>
            <person name="Spatafora J.W."/>
            <person name="Maurice S."/>
            <person name="Pangilinan J."/>
            <person name="Andreopoulos W."/>
            <person name="LaButti K."/>
            <person name="Hundley H."/>
            <person name="Na H."/>
            <person name="Kuo A."/>
            <person name="Barry K."/>
            <person name="Lipzen A."/>
            <person name="Henrissat B."/>
            <person name="Riley R."/>
            <person name="Ahrendt S."/>
            <person name="Nagy L.G."/>
            <person name="Grigoriev I.V."/>
            <person name="Martin F."/>
            <person name="Rosso M.N."/>
        </authorList>
    </citation>
    <scope>NUCLEOTIDE SEQUENCE</scope>
    <source>
        <strain evidence="1">CBS 384.51</strain>
    </source>
</reference>
<dbReference type="EMBL" id="MU274958">
    <property type="protein sequence ID" value="KAI0083616.1"/>
    <property type="molecule type" value="Genomic_DNA"/>
</dbReference>
<feature type="non-terminal residue" evidence="1">
    <location>
        <position position="1"/>
    </location>
</feature>